<dbReference type="InterPro" id="IPR021923">
    <property type="entry name" value="DUF3536"/>
</dbReference>
<dbReference type="InterPro" id="IPR004300">
    <property type="entry name" value="Glyco_hydro_57_N"/>
</dbReference>
<protein>
    <submittedName>
        <fullName evidence="5">Glycoside hydrolase</fullName>
    </submittedName>
</protein>
<name>A0A2W4ULY2_9CYAN</name>
<dbReference type="InterPro" id="IPR052046">
    <property type="entry name" value="GH57_Enzymes"/>
</dbReference>
<reference evidence="5 6" key="2">
    <citation type="submission" date="2018-06" db="EMBL/GenBank/DDBJ databases">
        <title>Metagenomic assembly of (sub)arctic Cyanobacteria and their associated microbiome from non-axenic cultures.</title>
        <authorList>
            <person name="Baurain D."/>
        </authorList>
    </citation>
    <scope>NUCLEOTIDE SEQUENCE [LARGE SCALE GENOMIC DNA]</scope>
    <source>
        <strain evidence="5">ULC129bin1</strain>
    </source>
</reference>
<keyword evidence="2 3" id="KW-0119">Carbohydrate metabolism</keyword>
<organism evidence="5 6">
    <name type="scientific">Leptolyngbya foveolarum</name>
    <dbReference type="NCBI Taxonomy" id="47253"/>
    <lineage>
        <taxon>Bacteria</taxon>
        <taxon>Bacillati</taxon>
        <taxon>Cyanobacteriota</taxon>
        <taxon>Cyanophyceae</taxon>
        <taxon>Leptolyngbyales</taxon>
        <taxon>Leptolyngbyaceae</taxon>
        <taxon>Leptolyngbya group</taxon>
        <taxon>Leptolyngbya</taxon>
    </lineage>
</organism>
<keyword evidence="5" id="KW-0378">Hydrolase</keyword>
<evidence type="ECO:0000256" key="2">
    <source>
        <dbReference type="ARBA" id="ARBA00023277"/>
    </source>
</evidence>
<dbReference type="InterPro" id="IPR027291">
    <property type="entry name" value="Glyco_hydro_38_N_sf"/>
</dbReference>
<evidence type="ECO:0000313" key="6">
    <source>
        <dbReference type="Proteomes" id="UP000249354"/>
    </source>
</evidence>
<dbReference type="Pfam" id="PF12055">
    <property type="entry name" value="DUF3536"/>
    <property type="match status" value="1"/>
</dbReference>
<comment type="caution">
    <text evidence="5">The sequence shown here is derived from an EMBL/GenBank/DDBJ whole genome shotgun (WGS) entry which is preliminary data.</text>
</comment>
<evidence type="ECO:0000313" key="5">
    <source>
        <dbReference type="EMBL" id="PZO20227.1"/>
    </source>
</evidence>
<reference evidence="6" key="1">
    <citation type="submission" date="2018-04" db="EMBL/GenBank/DDBJ databases">
        <authorList>
            <person name="Cornet L."/>
        </authorList>
    </citation>
    <scope>NUCLEOTIDE SEQUENCE [LARGE SCALE GENOMIC DNA]</scope>
</reference>
<comment type="similarity">
    <text evidence="1 3">Belongs to the glycosyl hydrolase 57 family.</text>
</comment>
<dbReference type="Proteomes" id="UP000249354">
    <property type="component" value="Unassembled WGS sequence"/>
</dbReference>
<dbReference type="PANTHER" id="PTHR36306">
    <property type="entry name" value="ALPHA-AMYLASE-RELATED-RELATED"/>
    <property type="match status" value="1"/>
</dbReference>
<dbReference type="GO" id="GO:0005975">
    <property type="term" value="P:carbohydrate metabolic process"/>
    <property type="evidence" value="ECO:0007669"/>
    <property type="project" value="InterPro"/>
</dbReference>
<dbReference type="PANTHER" id="PTHR36306:SF3">
    <property type="entry name" value="GLYCOSIDE HYDROLASE FAMILY 57"/>
    <property type="match status" value="1"/>
</dbReference>
<dbReference type="CDD" id="cd10797">
    <property type="entry name" value="GH57N_APU_like_1"/>
    <property type="match status" value="1"/>
</dbReference>
<dbReference type="SUPFAM" id="SSF88713">
    <property type="entry name" value="Glycoside hydrolase/deacetylase"/>
    <property type="match status" value="1"/>
</dbReference>
<dbReference type="InterPro" id="IPR011330">
    <property type="entry name" value="Glyco_hydro/deAcase_b/a-brl"/>
</dbReference>
<dbReference type="GO" id="GO:0016787">
    <property type="term" value="F:hydrolase activity"/>
    <property type="evidence" value="ECO:0007669"/>
    <property type="project" value="UniProtKB-KW"/>
</dbReference>
<evidence type="ECO:0000256" key="3">
    <source>
        <dbReference type="RuleBase" id="RU361196"/>
    </source>
</evidence>
<accession>A0A2W4ULY2</accession>
<dbReference type="AlphaFoldDB" id="A0A2W4ULY2"/>
<sequence length="862" mass="97912">MVKPQSISAIKQDRESVQSIATGVYVCVHGHFYQPPRENPSLDTVGRQPSAAPFHDWNERILHESYRPNAFARVLNERGEVVRIVNNYEYMSFNIGPTLMSWLERHDLETYQRILEADRVSCDRHNGHGNAIAQAYNHIILPLANPRDKVTQVRWGIADFKRRFGRDPEGIWLAETAVDNASLEVLIDEGIQFIVLAPSQAERCRRFGREDGFDEWQSVGHGEIDPTRPYRCFLPTQPNGRNYIDIFFYDGPISGDMGFDDILRSSGHFADRLSQAVRYDDDGNPEYDSYRPSQLISVATDGETFGHHRAGAEKALCYALSEEFPNRGWQVTSYAHYLSICPPTWEVQLKPATAWSCSHGVERWRNDCGCGGGGGWQQQWRAPLRNALDWLRDRLIAIYEKQGAALFTDPWEARNGYVAVISDRAQSTLDQFFEQHQTHLLSANERIKALQLLEMQRHALLMYTSCGWFFDEISRPEGTQILCYASRAIELAEVLTNTDLEIDFVRRLAQAPSNVDYFKDGAGVYCKQVKPAQVSLEQVVAQYAMGSIFTTYRPQQSLYCYFLEQKDYYQQPLGAMTLAIGRAQVTATMTQEKTTLAFAVLHLGGQDFHCGIQAFSSRSAYSEAKAAVIDAFASTSIAQSVLAVTEQFGQTYTLQDVFAEERHRIMQQLNQETLERLDQLYEQVYRENYGVLMAFHRDRLPVPQALQVAADITLSHRAMKVIQSLEKDITEPDGNLLKISVGRIAELEGIAIEAHHFRCELKLPEAKPILERLIARVLAQTLQLAEDAKQYELAMAVEGIDRLIDLGHKLGLSLSLHKVQESYYAYLLRMKSQSETERIRLQKDLFSRLGQSLSMDVEAIGS</sequence>
<proteinExistence type="inferred from homology"/>
<dbReference type="Gene3D" id="3.20.110.10">
    <property type="entry name" value="Glycoside hydrolase 38, N terminal domain"/>
    <property type="match status" value="1"/>
</dbReference>
<evidence type="ECO:0000256" key="1">
    <source>
        <dbReference type="ARBA" id="ARBA00006821"/>
    </source>
</evidence>
<dbReference type="EMBL" id="QBMC01000032">
    <property type="protein sequence ID" value="PZO20227.1"/>
    <property type="molecule type" value="Genomic_DNA"/>
</dbReference>
<gene>
    <name evidence="5" type="ORF">DCF25_07005</name>
</gene>
<dbReference type="Pfam" id="PF03065">
    <property type="entry name" value="Glyco_hydro_57"/>
    <property type="match status" value="1"/>
</dbReference>
<feature type="domain" description="Glycoside hydrolase family 57 N-terminal" evidence="4">
    <location>
        <begin position="125"/>
        <end position="334"/>
    </location>
</feature>
<evidence type="ECO:0000259" key="4">
    <source>
        <dbReference type="Pfam" id="PF03065"/>
    </source>
</evidence>